<dbReference type="SMART" id="SM00042">
    <property type="entry name" value="CUB"/>
    <property type="match status" value="1"/>
</dbReference>
<evidence type="ECO:0000256" key="8">
    <source>
        <dbReference type="ARBA" id="ARBA00023180"/>
    </source>
</evidence>
<dbReference type="AlphaFoldDB" id="A0A0N4ZTD4"/>
<evidence type="ECO:0000259" key="14">
    <source>
        <dbReference type="PROSITE" id="PS51864"/>
    </source>
</evidence>
<dbReference type="SUPFAM" id="SSF55486">
    <property type="entry name" value="Metalloproteases ('zincins'), catalytic domain"/>
    <property type="match status" value="1"/>
</dbReference>
<sequence length="672" mass="76768">MFSNWKLICLIIFIKFVNIWTIENISEVQTNNSNNDAELKYLLHEIKFHSAKKFGIFSDSVIDEGAEEMKKATFNDGTEASINRKVSDYLFENDIVLNLDQANEILKEVKSGKKIGKRQAQPGLRFLWTKKRINYQFSSNEYDWKLLIRKALKHIEEETCMRFSENNGDIDKLQYFRGSGCWSNVGRQGGRQQVSIGYGCESMGIIAHETLHALGLWHEQSRYDRDDFVKIDWLKIFRGTQSNFEKRTPLTSDNMDMPYDLGSVMHYGSKAFSTDWSSYSIITKDSKYQQTIGQRRGISFKDAKMVNLRYCMDICRKQLNCKNGGYTDPNNCLQCRCPTGYSGTFCDKVAKSNRKECKGGELKANGKWQTIKSPPLSAGIDCHWRITAPADKKIELKFEKINFPCADVCDSYVEVKHNLDKIPTGARICCPLTKNSVITKEVGTDVLLNFNGDNSVQNGYYGFTLNYRILTADEQIVDEIIETTTQISTTTTTKNTLGRWSTWGLWSTCSHKCGGCGTRVRVRACYPEGSECEGSFEGEESCNPQVCTKVDAKKNQRCDGRLVMPCSLMEKLDFGTTKSDRTSNDVVHLPINSRNLKIIKEGERRIKRTKRFVDGDKQMQEESICEKKFSYNCPTNLLTINVDWKKINDNYQIGSCCPGYKPDYDNNKCILI</sequence>
<dbReference type="Proteomes" id="UP000038045">
    <property type="component" value="Unplaced"/>
</dbReference>
<dbReference type="InterPro" id="IPR034035">
    <property type="entry name" value="Astacin-like_dom"/>
</dbReference>
<dbReference type="GO" id="GO:0006508">
    <property type="term" value="P:proteolysis"/>
    <property type="evidence" value="ECO:0007669"/>
    <property type="project" value="UniProtKB-KW"/>
</dbReference>
<dbReference type="PANTHER" id="PTHR10127:SF831">
    <property type="entry name" value="ZINC METALLOPROTEINASE NAS-37"/>
    <property type="match status" value="1"/>
</dbReference>
<dbReference type="PROSITE" id="PS01186">
    <property type="entry name" value="EGF_2"/>
    <property type="match status" value="1"/>
</dbReference>
<dbReference type="PROSITE" id="PS00022">
    <property type="entry name" value="EGF_1"/>
    <property type="match status" value="1"/>
</dbReference>
<dbReference type="SUPFAM" id="SSF82895">
    <property type="entry name" value="TSP-1 type 1 repeat"/>
    <property type="match status" value="1"/>
</dbReference>
<dbReference type="Pfam" id="PF00431">
    <property type="entry name" value="CUB"/>
    <property type="match status" value="1"/>
</dbReference>
<evidence type="ECO:0000256" key="9">
    <source>
        <dbReference type="PROSITE-ProRule" id="PRU00076"/>
    </source>
</evidence>
<dbReference type="InterPro" id="IPR000884">
    <property type="entry name" value="TSP1_rpt"/>
</dbReference>
<evidence type="ECO:0000313" key="16">
    <source>
        <dbReference type="WBParaSite" id="PTRK_0001176300.1"/>
    </source>
</evidence>
<dbReference type="SMART" id="SM00235">
    <property type="entry name" value="ZnMc"/>
    <property type="match status" value="1"/>
</dbReference>
<feature type="disulfide bond" evidence="10">
    <location>
        <begin position="160"/>
        <end position="315"/>
    </location>
</feature>
<dbReference type="InterPro" id="IPR001506">
    <property type="entry name" value="Peptidase_M12A"/>
</dbReference>
<dbReference type="Gene3D" id="3.40.390.10">
    <property type="entry name" value="Collagenase (Catalytic Domain)"/>
    <property type="match status" value="1"/>
</dbReference>
<dbReference type="GO" id="GO:0004222">
    <property type="term" value="F:metalloendopeptidase activity"/>
    <property type="evidence" value="ECO:0007669"/>
    <property type="project" value="UniProtKB-UniRule"/>
</dbReference>
<feature type="binding site" evidence="10">
    <location>
        <position position="218"/>
    </location>
    <ligand>
        <name>Zn(2+)</name>
        <dbReference type="ChEBI" id="CHEBI:29105"/>
        <note>catalytic</note>
    </ligand>
</feature>
<dbReference type="PROSITE" id="PS01180">
    <property type="entry name" value="CUB"/>
    <property type="match status" value="1"/>
</dbReference>
<evidence type="ECO:0000256" key="5">
    <source>
        <dbReference type="ARBA" id="ARBA00022833"/>
    </source>
</evidence>
<keyword evidence="2 10" id="KW-0645">Protease</keyword>
<dbReference type="WBParaSite" id="PTRK_0001176300.1">
    <property type="protein sequence ID" value="PTRK_0001176300.1"/>
    <property type="gene ID" value="PTRK_0001176300"/>
</dbReference>
<feature type="domain" description="EGF-like" evidence="13">
    <location>
        <begin position="307"/>
        <end position="347"/>
    </location>
</feature>
<feature type="binding site" evidence="10">
    <location>
        <position position="212"/>
    </location>
    <ligand>
        <name>Zn(2+)</name>
        <dbReference type="ChEBI" id="CHEBI:29105"/>
        <note>catalytic</note>
    </ligand>
</feature>
<dbReference type="InterPro" id="IPR035914">
    <property type="entry name" value="Sperma_CUB_dom_sf"/>
</dbReference>
<evidence type="ECO:0000256" key="6">
    <source>
        <dbReference type="ARBA" id="ARBA00023049"/>
    </source>
</evidence>
<keyword evidence="11" id="KW-0732">Signal</keyword>
<feature type="disulfide bond" evidence="9">
    <location>
        <begin position="337"/>
        <end position="346"/>
    </location>
</feature>
<organism evidence="15 16">
    <name type="scientific">Parastrongyloides trichosuri</name>
    <name type="common">Possum-specific nematode worm</name>
    <dbReference type="NCBI Taxonomy" id="131310"/>
    <lineage>
        <taxon>Eukaryota</taxon>
        <taxon>Metazoa</taxon>
        <taxon>Ecdysozoa</taxon>
        <taxon>Nematoda</taxon>
        <taxon>Chromadorea</taxon>
        <taxon>Rhabditida</taxon>
        <taxon>Tylenchina</taxon>
        <taxon>Panagrolaimomorpha</taxon>
        <taxon>Strongyloidoidea</taxon>
        <taxon>Strongyloididae</taxon>
        <taxon>Parastrongyloides</taxon>
    </lineage>
</organism>
<feature type="binding site" evidence="10">
    <location>
        <position position="208"/>
    </location>
    <ligand>
        <name>Zn(2+)</name>
        <dbReference type="ChEBI" id="CHEBI:29105"/>
        <note>catalytic</note>
    </ligand>
</feature>
<keyword evidence="6 10" id="KW-0482">Metalloprotease</keyword>
<comment type="caution">
    <text evidence="9">Lacks conserved residue(s) required for the propagation of feature annotation.</text>
</comment>
<dbReference type="GO" id="GO:0018996">
    <property type="term" value="P:molting cycle, collagen and cuticulin-based cuticle"/>
    <property type="evidence" value="ECO:0007669"/>
    <property type="project" value="UniProtKB-ARBA"/>
</dbReference>
<evidence type="ECO:0000256" key="3">
    <source>
        <dbReference type="ARBA" id="ARBA00022723"/>
    </source>
</evidence>
<feature type="domain" description="CUB" evidence="12">
    <location>
        <begin position="357"/>
        <end position="470"/>
    </location>
</feature>
<dbReference type="SMART" id="SM00209">
    <property type="entry name" value="TSP1"/>
    <property type="match status" value="1"/>
</dbReference>
<evidence type="ECO:0000256" key="1">
    <source>
        <dbReference type="ARBA" id="ARBA00022536"/>
    </source>
</evidence>
<dbReference type="Pfam" id="PF01400">
    <property type="entry name" value="Astacin"/>
    <property type="match status" value="1"/>
</dbReference>
<keyword evidence="8" id="KW-0325">Glycoprotein</keyword>
<dbReference type="InterPro" id="IPR024079">
    <property type="entry name" value="MetalloPept_cat_dom_sf"/>
</dbReference>
<feature type="disulfide bond" evidence="9">
    <location>
        <begin position="311"/>
        <end position="321"/>
    </location>
</feature>
<dbReference type="PANTHER" id="PTHR10127">
    <property type="entry name" value="DISCOIDIN, CUB, EGF, LAMININ , AND ZINC METALLOPROTEASE DOMAIN CONTAINING"/>
    <property type="match status" value="1"/>
</dbReference>
<feature type="active site" evidence="10">
    <location>
        <position position="209"/>
    </location>
</feature>
<dbReference type="CDD" id="cd00041">
    <property type="entry name" value="CUB"/>
    <property type="match status" value="1"/>
</dbReference>
<dbReference type="InterPro" id="IPR000742">
    <property type="entry name" value="EGF"/>
</dbReference>
<dbReference type="SUPFAM" id="SSF49854">
    <property type="entry name" value="Spermadhesin, CUB domain"/>
    <property type="match status" value="1"/>
</dbReference>
<dbReference type="CDD" id="cd04280">
    <property type="entry name" value="ZnMc_astacin_like"/>
    <property type="match status" value="1"/>
</dbReference>
<evidence type="ECO:0000313" key="15">
    <source>
        <dbReference type="Proteomes" id="UP000038045"/>
    </source>
</evidence>
<keyword evidence="5 10" id="KW-0862">Zinc</keyword>
<keyword evidence="1 9" id="KW-0245">EGF-like domain</keyword>
<dbReference type="GO" id="GO:0008270">
    <property type="term" value="F:zinc ion binding"/>
    <property type="evidence" value="ECO:0007669"/>
    <property type="project" value="UniProtKB-UniRule"/>
</dbReference>
<evidence type="ECO:0000256" key="7">
    <source>
        <dbReference type="ARBA" id="ARBA00023157"/>
    </source>
</evidence>
<name>A0A0N4ZTD4_PARTI</name>
<keyword evidence="15" id="KW-1185">Reference proteome</keyword>
<dbReference type="PROSITE" id="PS50026">
    <property type="entry name" value="EGF_3"/>
    <property type="match status" value="1"/>
</dbReference>
<evidence type="ECO:0000259" key="13">
    <source>
        <dbReference type="PROSITE" id="PS50026"/>
    </source>
</evidence>
<keyword evidence="7 9" id="KW-1015">Disulfide bond</keyword>
<feature type="signal peptide" evidence="11">
    <location>
        <begin position="1"/>
        <end position="21"/>
    </location>
</feature>
<dbReference type="PROSITE" id="PS51864">
    <property type="entry name" value="ASTACIN"/>
    <property type="match status" value="1"/>
</dbReference>
<protein>
    <recommendedName>
        <fullName evidence="11">Metalloendopeptidase</fullName>
        <ecNumber evidence="11">3.4.24.-</ecNumber>
    </recommendedName>
</protein>
<evidence type="ECO:0000259" key="12">
    <source>
        <dbReference type="PROSITE" id="PS01180"/>
    </source>
</evidence>
<dbReference type="PROSITE" id="PS50092">
    <property type="entry name" value="TSP1"/>
    <property type="match status" value="1"/>
</dbReference>
<dbReference type="FunFam" id="3.40.390.10:FF:000028">
    <property type="entry name" value="Zinc metalloproteinase"/>
    <property type="match status" value="1"/>
</dbReference>
<dbReference type="InterPro" id="IPR000859">
    <property type="entry name" value="CUB_dom"/>
</dbReference>
<accession>A0A0N4ZTD4</accession>
<dbReference type="EC" id="3.4.24.-" evidence="11"/>
<evidence type="ECO:0000256" key="2">
    <source>
        <dbReference type="ARBA" id="ARBA00022670"/>
    </source>
</evidence>
<keyword evidence="4 10" id="KW-0378">Hydrolase</keyword>
<evidence type="ECO:0000256" key="10">
    <source>
        <dbReference type="PROSITE-ProRule" id="PRU01211"/>
    </source>
</evidence>
<dbReference type="Gene3D" id="2.20.100.10">
    <property type="entry name" value="Thrombospondin type-1 (TSP1) repeat"/>
    <property type="match status" value="1"/>
</dbReference>
<dbReference type="InterPro" id="IPR036383">
    <property type="entry name" value="TSP1_rpt_sf"/>
</dbReference>
<dbReference type="PRINTS" id="PR00480">
    <property type="entry name" value="ASTACIN"/>
</dbReference>
<feature type="domain" description="Peptidase M12A" evidence="14">
    <location>
        <begin position="119"/>
        <end position="316"/>
    </location>
</feature>
<dbReference type="Gene3D" id="2.60.120.290">
    <property type="entry name" value="Spermadhesin, CUB domain"/>
    <property type="match status" value="1"/>
</dbReference>
<keyword evidence="3 10" id="KW-0479">Metal-binding</keyword>
<dbReference type="InterPro" id="IPR006026">
    <property type="entry name" value="Peptidase_Metallo"/>
</dbReference>
<reference evidence="16" key="1">
    <citation type="submission" date="2017-02" db="UniProtKB">
        <authorList>
            <consortium name="WormBaseParasite"/>
        </authorList>
    </citation>
    <scope>IDENTIFICATION</scope>
</reference>
<proteinExistence type="predicted"/>
<comment type="cofactor">
    <cofactor evidence="10 11">
        <name>Zn(2+)</name>
        <dbReference type="ChEBI" id="CHEBI:29105"/>
    </cofactor>
    <text evidence="10 11">Binds 1 zinc ion per subunit.</text>
</comment>
<feature type="chain" id="PRO_5005733395" description="Metalloendopeptidase" evidence="11">
    <location>
        <begin position="22"/>
        <end position="672"/>
    </location>
</feature>
<evidence type="ECO:0000256" key="11">
    <source>
        <dbReference type="RuleBase" id="RU361183"/>
    </source>
</evidence>
<evidence type="ECO:0000256" key="4">
    <source>
        <dbReference type="ARBA" id="ARBA00022801"/>
    </source>
</evidence>